<keyword evidence="4" id="KW-0732">Signal</keyword>
<dbReference type="PANTHER" id="PTHR24366:SF96">
    <property type="entry name" value="LEUCINE RICH REPEAT CONTAINING 53"/>
    <property type="match status" value="1"/>
</dbReference>
<gene>
    <name evidence="5" type="ORF">BEMITA_LOCUS6153</name>
</gene>
<dbReference type="SMART" id="SM00369">
    <property type="entry name" value="LRR_TYP"/>
    <property type="match status" value="4"/>
</dbReference>
<evidence type="ECO:0000256" key="1">
    <source>
        <dbReference type="ARBA" id="ARBA00022614"/>
    </source>
</evidence>
<dbReference type="Pfam" id="PF13855">
    <property type="entry name" value="LRR_8"/>
    <property type="match status" value="2"/>
</dbReference>
<dbReference type="InterPro" id="IPR001611">
    <property type="entry name" value="Leu-rich_rpt"/>
</dbReference>
<name>A0A9P0A9N9_BEMTA</name>
<dbReference type="InterPro" id="IPR032675">
    <property type="entry name" value="LRR_dom_sf"/>
</dbReference>
<sequence length="361" mass="40446">MLHSWESWKPLALLVLLSCTLGRAERKRGRDYGAGGRLLGGGVQGAGGSALPKEPGPSLEQLNVCDLVSHAVLRTLNIYCNCDAREPLNASSATCWLFNEGEKPDSRIWDAFKSQENILQLDVLIRANNSRILNYIPTKGIRHLKKLKVLEILYGNIDVLPKFAFANLTQLQDLSLARNEIMRLEEFSVANLPELIVITLGENRIQEIGKFVFVNLPSLRKLYIDRNNISVIHEGAFAYLENLEELELYQNRISHLTREAFKGLAGPALEHARRARPRSVRRDAEPGRTHSRREQDSAREQRGVRGDEASDAAEPGQQPNPEPGPGRLRRRPQVAHHRLAQQPPAHAHLQHAPSLRGESEA</sequence>
<feature type="compositionally biased region" description="Basic residues" evidence="3">
    <location>
        <begin position="327"/>
        <end position="339"/>
    </location>
</feature>
<evidence type="ECO:0000256" key="3">
    <source>
        <dbReference type="SAM" id="MobiDB-lite"/>
    </source>
</evidence>
<dbReference type="AlphaFoldDB" id="A0A9P0A9N9"/>
<feature type="chain" id="PRO_5040261611" description="Connectin" evidence="4">
    <location>
        <begin position="25"/>
        <end position="361"/>
    </location>
</feature>
<reference evidence="5" key="1">
    <citation type="submission" date="2021-12" db="EMBL/GenBank/DDBJ databases">
        <authorList>
            <person name="King R."/>
        </authorList>
    </citation>
    <scope>NUCLEOTIDE SEQUENCE</scope>
</reference>
<evidence type="ECO:0000256" key="2">
    <source>
        <dbReference type="ARBA" id="ARBA00022737"/>
    </source>
</evidence>
<feature type="compositionally biased region" description="Basic and acidic residues" evidence="3">
    <location>
        <begin position="280"/>
        <end position="308"/>
    </location>
</feature>
<proteinExistence type="predicted"/>
<evidence type="ECO:0000256" key="4">
    <source>
        <dbReference type="SAM" id="SignalP"/>
    </source>
</evidence>
<organism evidence="5 6">
    <name type="scientific">Bemisia tabaci</name>
    <name type="common">Sweetpotato whitefly</name>
    <name type="synonym">Aleurodes tabaci</name>
    <dbReference type="NCBI Taxonomy" id="7038"/>
    <lineage>
        <taxon>Eukaryota</taxon>
        <taxon>Metazoa</taxon>
        <taxon>Ecdysozoa</taxon>
        <taxon>Arthropoda</taxon>
        <taxon>Hexapoda</taxon>
        <taxon>Insecta</taxon>
        <taxon>Pterygota</taxon>
        <taxon>Neoptera</taxon>
        <taxon>Paraneoptera</taxon>
        <taxon>Hemiptera</taxon>
        <taxon>Sternorrhyncha</taxon>
        <taxon>Aleyrodoidea</taxon>
        <taxon>Aleyrodidae</taxon>
        <taxon>Aleyrodinae</taxon>
        <taxon>Bemisia</taxon>
    </lineage>
</organism>
<evidence type="ECO:0000313" key="5">
    <source>
        <dbReference type="EMBL" id="CAH0387099.1"/>
    </source>
</evidence>
<feature type="signal peptide" evidence="4">
    <location>
        <begin position="1"/>
        <end position="24"/>
    </location>
</feature>
<keyword evidence="2" id="KW-0677">Repeat</keyword>
<dbReference type="Proteomes" id="UP001152759">
    <property type="component" value="Chromosome 3"/>
</dbReference>
<accession>A0A9P0A9N9</accession>
<dbReference type="PROSITE" id="PS51450">
    <property type="entry name" value="LRR"/>
    <property type="match status" value="1"/>
</dbReference>
<dbReference type="InterPro" id="IPR003591">
    <property type="entry name" value="Leu-rich_rpt_typical-subtyp"/>
</dbReference>
<dbReference type="SMART" id="SM00365">
    <property type="entry name" value="LRR_SD22"/>
    <property type="match status" value="2"/>
</dbReference>
<evidence type="ECO:0000313" key="6">
    <source>
        <dbReference type="Proteomes" id="UP001152759"/>
    </source>
</evidence>
<dbReference type="PANTHER" id="PTHR24366">
    <property type="entry name" value="IG(IMMUNOGLOBULIN) AND LRR(LEUCINE RICH REPEAT) DOMAINS"/>
    <property type="match status" value="1"/>
</dbReference>
<feature type="region of interest" description="Disordered" evidence="3">
    <location>
        <begin position="268"/>
        <end position="361"/>
    </location>
</feature>
<dbReference type="SUPFAM" id="SSF52058">
    <property type="entry name" value="L domain-like"/>
    <property type="match status" value="1"/>
</dbReference>
<keyword evidence="6" id="KW-1185">Reference proteome</keyword>
<dbReference type="EMBL" id="OU963864">
    <property type="protein sequence ID" value="CAH0387099.1"/>
    <property type="molecule type" value="Genomic_DNA"/>
</dbReference>
<evidence type="ECO:0008006" key="7">
    <source>
        <dbReference type="Google" id="ProtNLM"/>
    </source>
</evidence>
<protein>
    <recommendedName>
        <fullName evidence="7">Connectin</fullName>
    </recommendedName>
</protein>
<keyword evidence="1" id="KW-0433">Leucine-rich repeat</keyword>
<dbReference type="Gene3D" id="3.80.10.10">
    <property type="entry name" value="Ribonuclease Inhibitor"/>
    <property type="match status" value="1"/>
</dbReference>